<evidence type="ECO:0000313" key="2">
    <source>
        <dbReference type="EMBL" id="ODV87123.1"/>
    </source>
</evidence>
<sequence>MYIKAASRTRISKSIFSTTFFVAFSLVLANSIVPCPVDRPNNDSQISNELRKEILKNKIISNDVNDNDKRES</sequence>
<dbReference type="GO" id="GO:0033617">
    <property type="term" value="P:mitochondrial respiratory chain complex IV assembly"/>
    <property type="evidence" value="ECO:0007669"/>
    <property type="project" value="InterPro"/>
</dbReference>
<dbReference type="InterPro" id="IPR031459">
    <property type="entry name" value="Coa2"/>
</dbReference>
<protein>
    <submittedName>
        <fullName evidence="2">Uncharacterized protein</fullName>
    </submittedName>
</protein>
<dbReference type="GO" id="GO:0005739">
    <property type="term" value="C:mitochondrion"/>
    <property type="evidence" value="ECO:0007669"/>
    <property type="project" value="GOC"/>
</dbReference>
<evidence type="ECO:0000256" key="1">
    <source>
        <dbReference type="SAM" id="SignalP"/>
    </source>
</evidence>
<feature type="chain" id="PRO_5009163122" evidence="1">
    <location>
        <begin position="30"/>
        <end position="72"/>
    </location>
</feature>
<name>A0A1E4T5U2_9ASCO</name>
<feature type="signal peptide" evidence="1">
    <location>
        <begin position="1"/>
        <end position="29"/>
    </location>
</feature>
<accession>A0A1E4T5U2</accession>
<keyword evidence="3" id="KW-1185">Reference proteome</keyword>
<proteinExistence type="predicted"/>
<dbReference type="Proteomes" id="UP000094801">
    <property type="component" value="Unassembled WGS sequence"/>
</dbReference>
<organism evidence="2 3">
    <name type="scientific">[Candida] arabinofermentans NRRL YB-2248</name>
    <dbReference type="NCBI Taxonomy" id="983967"/>
    <lineage>
        <taxon>Eukaryota</taxon>
        <taxon>Fungi</taxon>
        <taxon>Dikarya</taxon>
        <taxon>Ascomycota</taxon>
        <taxon>Saccharomycotina</taxon>
        <taxon>Pichiomycetes</taxon>
        <taxon>Pichiales</taxon>
        <taxon>Pichiaceae</taxon>
        <taxon>Ogataea</taxon>
        <taxon>Ogataea/Candida clade</taxon>
    </lineage>
</organism>
<keyword evidence="1" id="KW-0732">Signal</keyword>
<dbReference type="Pfam" id="PF17051">
    <property type="entry name" value="COA2"/>
    <property type="match status" value="1"/>
</dbReference>
<gene>
    <name evidence="2" type="ORF">CANARDRAFT_26549</name>
</gene>
<dbReference type="EMBL" id="KV453848">
    <property type="protein sequence ID" value="ODV87123.1"/>
    <property type="molecule type" value="Genomic_DNA"/>
</dbReference>
<reference evidence="3" key="1">
    <citation type="submission" date="2016-04" db="EMBL/GenBank/DDBJ databases">
        <title>Comparative genomics of biotechnologically important yeasts.</title>
        <authorList>
            <consortium name="DOE Joint Genome Institute"/>
            <person name="Riley R."/>
            <person name="Haridas S."/>
            <person name="Wolfe K.H."/>
            <person name="Lopes M.R."/>
            <person name="Hittinger C.T."/>
            <person name="Goker M."/>
            <person name="Salamov A."/>
            <person name="Wisecaver J."/>
            <person name="Long T.M."/>
            <person name="Aerts A.L."/>
            <person name="Barry K."/>
            <person name="Choi C."/>
            <person name="Clum A."/>
            <person name="Coughlan A.Y."/>
            <person name="Deshpande S."/>
            <person name="Douglass A.P."/>
            <person name="Hanson S.J."/>
            <person name="Klenk H.-P."/>
            <person name="Labutti K."/>
            <person name="Lapidus A."/>
            <person name="Lindquist E."/>
            <person name="Lipzen A."/>
            <person name="Meier-Kolthoff J.P."/>
            <person name="Ohm R.A."/>
            <person name="Otillar R.P."/>
            <person name="Pangilinan J."/>
            <person name="Peng Y."/>
            <person name="Rokas A."/>
            <person name="Rosa C.A."/>
            <person name="Scheuner C."/>
            <person name="Sibirny A.A."/>
            <person name="Slot J.C."/>
            <person name="Stielow J.B."/>
            <person name="Sun H."/>
            <person name="Kurtzman C.P."/>
            <person name="Blackwell M."/>
            <person name="Grigoriev I.V."/>
            <person name="Jeffries T.W."/>
        </authorList>
    </citation>
    <scope>NUCLEOTIDE SEQUENCE [LARGE SCALE GENOMIC DNA]</scope>
    <source>
        <strain evidence="3">NRRL YB-2248</strain>
    </source>
</reference>
<evidence type="ECO:0000313" key="3">
    <source>
        <dbReference type="Proteomes" id="UP000094801"/>
    </source>
</evidence>
<dbReference type="OrthoDB" id="5410040at2759"/>
<dbReference type="AlphaFoldDB" id="A0A1E4T5U2"/>